<evidence type="ECO:0000256" key="2">
    <source>
        <dbReference type="ARBA" id="ARBA00023015"/>
    </source>
</evidence>
<dbReference type="PANTHER" id="PTHR43133:SF8">
    <property type="entry name" value="RNA POLYMERASE SIGMA FACTOR HI_1459-RELATED"/>
    <property type="match status" value="1"/>
</dbReference>
<protein>
    <submittedName>
        <fullName evidence="8">Sigma-70 family RNA polymerase sigma factor</fullName>
    </submittedName>
</protein>
<keyword evidence="5" id="KW-0804">Transcription</keyword>
<feature type="domain" description="RNA polymerase sigma-70 region 2" evidence="6">
    <location>
        <begin position="27"/>
        <end position="94"/>
    </location>
</feature>
<dbReference type="InterPro" id="IPR007627">
    <property type="entry name" value="RNA_pol_sigma70_r2"/>
</dbReference>
<dbReference type="AlphaFoldDB" id="A0A832DRT8"/>
<evidence type="ECO:0000256" key="3">
    <source>
        <dbReference type="ARBA" id="ARBA00023082"/>
    </source>
</evidence>
<dbReference type="GO" id="GO:0006352">
    <property type="term" value="P:DNA-templated transcription initiation"/>
    <property type="evidence" value="ECO:0007669"/>
    <property type="project" value="InterPro"/>
</dbReference>
<dbReference type="InterPro" id="IPR039425">
    <property type="entry name" value="RNA_pol_sigma-70-like"/>
</dbReference>
<dbReference type="InterPro" id="IPR036388">
    <property type="entry name" value="WH-like_DNA-bd_sf"/>
</dbReference>
<dbReference type="InterPro" id="IPR014284">
    <property type="entry name" value="RNA_pol_sigma-70_dom"/>
</dbReference>
<name>A0A832DRT8_UNCKA</name>
<dbReference type="InterPro" id="IPR013325">
    <property type="entry name" value="RNA_pol_sigma_r2"/>
</dbReference>
<dbReference type="SUPFAM" id="SSF88659">
    <property type="entry name" value="Sigma3 and sigma4 domains of RNA polymerase sigma factors"/>
    <property type="match status" value="1"/>
</dbReference>
<dbReference type="SUPFAM" id="SSF88946">
    <property type="entry name" value="Sigma2 domain of RNA polymerase sigma factors"/>
    <property type="match status" value="1"/>
</dbReference>
<dbReference type="InterPro" id="IPR013324">
    <property type="entry name" value="RNA_pol_sigma_r3/r4-like"/>
</dbReference>
<dbReference type="InterPro" id="IPR013249">
    <property type="entry name" value="RNA_pol_sigma70_r4_t2"/>
</dbReference>
<dbReference type="Gene3D" id="1.10.10.10">
    <property type="entry name" value="Winged helix-like DNA-binding domain superfamily/Winged helix DNA-binding domain"/>
    <property type="match status" value="1"/>
</dbReference>
<gene>
    <name evidence="8" type="ORF">ENR01_01390</name>
</gene>
<sequence length="186" mass="21761">MDLKEEEKLIRAAQKIKSGPNLPFGRLYETYAPRVKKFFLKRIADEELAQDLASRSFEKALAGLDSFRWQGIPFSAWLFRICRNIFFDYLRSERHKKTVSLEETAPLRGNFPTQIEELEQSEENRLLHQALIGLPPREREIVYLKFYEGLTNRAIAALTKLSETNVGTILYRTLKKLREDLNLQNL</sequence>
<dbReference type="GO" id="GO:0003677">
    <property type="term" value="F:DNA binding"/>
    <property type="evidence" value="ECO:0007669"/>
    <property type="project" value="UniProtKB-KW"/>
</dbReference>
<dbReference type="EMBL" id="DSPJ01000040">
    <property type="protein sequence ID" value="HEX61794.1"/>
    <property type="molecule type" value="Genomic_DNA"/>
</dbReference>
<keyword evidence="2" id="KW-0805">Transcription regulation</keyword>
<comment type="caution">
    <text evidence="8">The sequence shown here is derived from an EMBL/GenBank/DDBJ whole genome shotgun (WGS) entry which is preliminary data.</text>
</comment>
<accession>A0A832DRT8</accession>
<evidence type="ECO:0000256" key="5">
    <source>
        <dbReference type="ARBA" id="ARBA00023163"/>
    </source>
</evidence>
<dbReference type="CDD" id="cd06171">
    <property type="entry name" value="Sigma70_r4"/>
    <property type="match status" value="1"/>
</dbReference>
<reference evidence="8" key="1">
    <citation type="journal article" date="2020" name="mSystems">
        <title>Genome- and Community-Level Interaction Insights into Carbon Utilization and Element Cycling Functions of Hydrothermarchaeota in Hydrothermal Sediment.</title>
        <authorList>
            <person name="Zhou Z."/>
            <person name="Liu Y."/>
            <person name="Xu W."/>
            <person name="Pan J."/>
            <person name="Luo Z.H."/>
            <person name="Li M."/>
        </authorList>
    </citation>
    <scope>NUCLEOTIDE SEQUENCE [LARGE SCALE GENOMIC DNA]</scope>
    <source>
        <strain evidence="8">SpSt-361</strain>
    </source>
</reference>
<evidence type="ECO:0000256" key="1">
    <source>
        <dbReference type="ARBA" id="ARBA00010641"/>
    </source>
</evidence>
<dbReference type="Pfam" id="PF08281">
    <property type="entry name" value="Sigma70_r4_2"/>
    <property type="match status" value="1"/>
</dbReference>
<dbReference type="Pfam" id="PF04542">
    <property type="entry name" value="Sigma70_r2"/>
    <property type="match status" value="1"/>
</dbReference>
<evidence type="ECO:0000256" key="4">
    <source>
        <dbReference type="ARBA" id="ARBA00023125"/>
    </source>
</evidence>
<evidence type="ECO:0000259" key="6">
    <source>
        <dbReference type="Pfam" id="PF04542"/>
    </source>
</evidence>
<keyword evidence="3" id="KW-0731">Sigma factor</keyword>
<organism evidence="8">
    <name type="scientific">candidate division WWE3 bacterium</name>
    <dbReference type="NCBI Taxonomy" id="2053526"/>
    <lineage>
        <taxon>Bacteria</taxon>
        <taxon>Katanobacteria</taxon>
    </lineage>
</organism>
<dbReference type="NCBIfam" id="TIGR02937">
    <property type="entry name" value="sigma70-ECF"/>
    <property type="match status" value="1"/>
</dbReference>
<evidence type="ECO:0000313" key="8">
    <source>
        <dbReference type="EMBL" id="HEX61794.1"/>
    </source>
</evidence>
<evidence type="ECO:0000259" key="7">
    <source>
        <dbReference type="Pfam" id="PF08281"/>
    </source>
</evidence>
<feature type="domain" description="RNA polymerase sigma factor 70 region 4 type 2" evidence="7">
    <location>
        <begin position="125"/>
        <end position="177"/>
    </location>
</feature>
<proteinExistence type="inferred from homology"/>
<comment type="similarity">
    <text evidence="1">Belongs to the sigma-70 factor family. ECF subfamily.</text>
</comment>
<dbReference type="GO" id="GO:0016987">
    <property type="term" value="F:sigma factor activity"/>
    <property type="evidence" value="ECO:0007669"/>
    <property type="project" value="UniProtKB-KW"/>
</dbReference>
<keyword evidence="4" id="KW-0238">DNA-binding</keyword>
<dbReference type="PANTHER" id="PTHR43133">
    <property type="entry name" value="RNA POLYMERASE ECF-TYPE SIGMA FACTO"/>
    <property type="match status" value="1"/>
</dbReference>
<dbReference type="Gene3D" id="1.10.1740.10">
    <property type="match status" value="1"/>
</dbReference>